<dbReference type="EC" id="3.-.-.-" evidence="4"/>
<feature type="compositionally biased region" description="Low complexity" evidence="1">
    <location>
        <begin position="49"/>
        <end position="77"/>
    </location>
</feature>
<dbReference type="SUPFAM" id="SSF88713">
    <property type="entry name" value="Glycoside hydrolase/deacetylase"/>
    <property type="match status" value="1"/>
</dbReference>
<dbReference type="InterPro" id="IPR011330">
    <property type="entry name" value="Glyco_hydro/deAcase_b/a-brl"/>
</dbReference>
<protein>
    <submittedName>
        <fullName evidence="4">Probable polysaccharide deacetylase pdaA</fullName>
        <ecNumber evidence="4">3.-.-.-</ecNumber>
    </submittedName>
</protein>
<accession>A0A174Z090</accession>
<evidence type="ECO:0000256" key="1">
    <source>
        <dbReference type="SAM" id="MobiDB-lite"/>
    </source>
</evidence>
<name>A0A174Z090_9FIRM</name>
<dbReference type="PROSITE" id="PS51677">
    <property type="entry name" value="NODB"/>
    <property type="match status" value="1"/>
</dbReference>
<evidence type="ECO:0000313" key="5">
    <source>
        <dbReference type="Proteomes" id="UP000095621"/>
    </source>
</evidence>
<dbReference type="GO" id="GO:0016810">
    <property type="term" value="F:hydrolase activity, acting on carbon-nitrogen (but not peptide) bonds"/>
    <property type="evidence" value="ECO:0007669"/>
    <property type="project" value="InterPro"/>
</dbReference>
<dbReference type="InterPro" id="IPR050248">
    <property type="entry name" value="Polysacc_deacetylase_ArnD"/>
</dbReference>
<dbReference type="PANTHER" id="PTHR10587:SF128">
    <property type="entry name" value="POLYSACCHARIDE DEACETYLASE PDAB-RELATED"/>
    <property type="match status" value="1"/>
</dbReference>
<evidence type="ECO:0000259" key="3">
    <source>
        <dbReference type="PROSITE" id="PS51677"/>
    </source>
</evidence>
<feature type="transmembrane region" description="Helical" evidence="2">
    <location>
        <begin position="12"/>
        <end position="29"/>
    </location>
</feature>
<dbReference type="InterPro" id="IPR002509">
    <property type="entry name" value="NODB_dom"/>
</dbReference>
<dbReference type="EMBL" id="CZBU01000009">
    <property type="protein sequence ID" value="CUQ79382.1"/>
    <property type="molecule type" value="Genomic_DNA"/>
</dbReference>
<evidence type="ECO:0000256" key="2">
    <source>
        <dbReference type="SAM" id="Phobius"/>
    </source>
</evidence>
<dbReference type="Proteomes" id="UP000095621">
    <property type="component" value="Unassembled WGS sequence"/>
</dbReference>
<keyword evidence="2" id="KW-1133">Transmembrane helix</keyword>
<dbReference type="GO" id="GO:0005975">
    <property type="term" value="P:carbohydrate metabolic process"/>
    <property type="evidence" value="ECO:0007669"/>
    <property type="project" value="InterPro"/>
</dbReference>
<dbReference type="PANTHER" id="PTHR10587">
    <property type="entry name" value="GLYCOSYL TRANSFERASE-RELATED"/>
    <property type="match status" value="1"/>
</dbReference>
<feature type="domain" description="NodB homology" evidence="3">
    <location>
        <begin position="128"/>
        <end position="307"/>
    </location>
</feature>
<feature type="region of interest" description="Disordered" evidence="1">
    <location>
        <begin position="34"/>
        <end position="91"/>
    </location>
</feature>
<evidence type="ECO:0000313" key="4">
    <source>
        <dbReference type="EMBL" id="CUQ79382.1"/>
    </source>
</evidence>
<dbReference type="CDD" id="cd10917">
    <property type="entry name" value="CE4_NodB_like_6s_7s"/>
    <property type="match status" value="1"/>
</dbReference>
<sequence>MSLFSNKKMRIIFIYCVIIILVICGIITARHKQSSSENPANTSTITNEPPKSSDSSGTSDKSGSSNDSSSSNPSIPSDSDRLPPYNSSNQGNGIGGGAIMGNCSIGSRKLPIYCVDLSKKTNLDTSRKYVSISFDAAWGDEDTIKILDILDKYNIKTTFFMTGGWVDSYPDKVLEIYNRGHDLGNHSQNHKEMSKLSVGEQKDEIMSVANKIKEITGYTSFLFRPPYGDYNSTLIDTVYGCNFYPIEWDVDSLDWKDYGTDNIIKTVTTHKALKNGSIILMHNGAKYTAEALESVITGLQSQGYEIVPISQLINTENFHMDGTGLQIPD</sequence>
<dbReference type="Pfam" id="PF01522">
    <property type="entry name" value="Polysacc_deac_1"/>
    <property type="match status" value="1"/>
</dbReference>
<keyword evidence="2" id="KW-0812">Transmembrane</keyword>
<feature type="compositionally biased region" description="Polar residues" evidence="1">
    <location>
        <begin position="35"/>
        <end position="47"/>
    </location>
</feature>
<reference evidence="4 5" key="1">
    <citation type="submission" date="2015-09" db="EMBL/GenBank/DDBJ databases">
        <authorList>
            <consortium name="Pathogen Informatics"/>
        </authorList>
    </citation>
    <scope>NUCLEOTIDE SEQUENCE [LARGE SCALE GENOMIC DNA]</scope>
    <source>
        <strain evidence="4 5">2789STDY5834875</strain>
    </source>
</reference>
<dbReference type="Gene3D" id="3.20.20.370">
    <property type="entry name" value="Glycoside hydrolase/deacetylase"/>
    <property type="match status" value="1"/>
</dbReference>
<dbReference type="AlphaFoldDB" id="A0A174Z090"/>
<keyword evidence="2" id="KW-0472">Membrane</keyword>
<keyword evidence="4" id="KW-0378">Hydrolase</keyword>
<proteinExistence type="predicted"/>
<organism evidence="4 5">
    <name type="scientific">Lachnospira eligens</name>
    <dbReference type="NCBI Taxonomy" id="39485"/>
    <lineage>
        <taxon>Bacteria</taxon>
        <taxon>Bacillati</taxon>
        <taxon>Bacillota</taxon>
        <taxon>Clostridia</taxon>
        <taxon>Lachnospirales</taxon>
        <taxon>Lachnospiraceae</taxon>
        <taxon>Lachnospira</taxon>
    </lineage>
</organism>
<gene>
    <name evidence="4" type="primary">pdaA</name>
    <name evidence="4" type="ORF">ERS852490_03049</name>
</gene>
<dbReference type="GO" id="GO:0016020">
    <property type="term" value="C:membrane"/>
    <property type="evidence" value="ECO:0007669"/>
    <property type="project" value="TreeGrafter"/>
</dbReference>
<dbReference type="RefSeq" id="WP_242865615.1">
    <property type="nucleotide sequence ID" value="NZ_CZBU01000009.1"/>
</dbReference>